<dbReference type="EMBL" id="SACR01000002">
    <property type="protein sequence ID" value="RVU47824.1"/>
    <property type="molecule type" value="Genomic_DNA"/>
</dbReference>
<organism evidence="2 3">
    <name type="scientific">Rubrivivax rivuli</name>
    <dbReference type="NCBI Taxonomy" id="1862385"/>
    <lineage>
        <taxon>Bacteria</taxon>
        <taxon>Pseudomonadati</taxon>
        <taxon>Pseudomonadota</taxon>
        <taxon>Betaproteobacteria</taxon>
        <taxon>Burkholderiales</taxon>
        <taxon>Sphaerotilaceae</taxon>
        <taxon>Rubrivivax</taxon>
    </lineage>
</organism>
<dbReference type="GO" id="GO:0003700">
    <property type="term" value="F:DNA-binding transcription factor activity"/>
    <property type="evidence" value="ECO:0007669"/>
    <property type="project" value="InterPro"/>
</dbReference>
<proteinExistence type="predicted"/>
<protein>
    <submittedName>
        <fullName evidence="2">RNA polymerase subunit sigma-70</fullName>
    </submittedName>
</protein>
<accession>A0A437RM41</accession>
<dbReference type="PANTHER" id="PTHR47756:SF2">
    <property type="entry name" value="BLL6612 PROTEIN"/>
    <property type="match status" value="1"/>
</dbReference>
<dbReference type="InterPro" id="IPR013325">
    <property type="entry name" value="RNA_pol_sigma_r2"/>
</dbReference>
<dbReference type="GO" id="GO:0006352">
    <property type="term" value="P:DNA-templated transcription initiation"/>
    <property type="evidence" value="ECO:0007669"/>
    <property type="project" value="InterPro"/>
</dbReference>
<evidence type="ECO:0000313" key="2">
    <source>
        <dbReference type="EMBL" id="RVU47824.1"/>
    </source>
</evidence>
<dbReference type="Proteomes" id="UP000285575">
    <property type="component" value="Unassembled WGS sequence"/>
</dbReference>
<sequence>MARQSYGRLVAWLAWQWRDLAAAEDALGQALVAALTHWPERGIPAQPEAWLLKTAQRELLQQHRRQRLAQSPEVQALLEAEPTAPEAPALPDRRLELLLVCAHPALAPSVHAPLMLQAVLGLEARSIARALMLPPATLAQRLVRAKAKIRDAGIGFQIPGPEELPARLGAVLEGIYGAYTIGSDFASPAPEAEPGLRDEALYLARLVAALQPASAEAAGLHALLAHAEARRPALFTHGGDFVPLAQQDPALWHAGLLDEAETALRRAAALRQPGPLQIEAAIQSAHAERRRGRATPWPQIAQLYGALVTLTGSLGAHIGHAVALGEAGQGAEGLTLLAALPAERVRDHQPYWVALAHLQRQAGQNAEAALQRALGLTADERVRQFLRRSAAPPGTAPS</sequence>
<keyword evidence="3" id="KW-1185">Reference proteome</keyword>
<dbReference type="InterPro" id="IPR046531">
    <property type="entry name" value="DUF6596"/>
</dbReference>
<feature type="domain" description="DUF6596" evidence="1">
    <location>
        <begin position="167"/>
        <end position="268"/>
    </location>
</feature>
<name>A0A437RM41_9BURK</name>
<evidence type="ECO:0000313" key="3">
    <source>
        <dbReference type="Proteomes" id="UP000285575"/>
    </source>
</evidence>
<dbReference type="AlphaFoldDB" id="A0A437RM41"/>
<reference evidence="2 3" key="1">
    <citation type="submission" date="2019-01" db="EMBL/GenBank/DDBJ databases">
        <authorList>
            <person name="Chen W.-M."/>
        </authorList>
    </citation>
    <scope>NUCLEOTIDE SEQUENCE [LARGE SCALE GENOMIC DNA]</scope>
    <source>
        <strain evidence="2 3">KYPY4</strain>
    </source>
</reference>
<dbReference type="OrthoDB" id="9780299at2"/>
<dbReference type="PANTHER" id="PTHR47756">
    <property type="entry name" value="BLL6612 PROTEIN-RELATED"/>
    <property type="match status" value="1"/>
</dbReference>
<dbReference type="Gene3D" id="1.10.1740.10">
    <property type="match status" value="1"/>
</dbReference>
<dbReference type="InterPro" id="IPR013324">
    <property type="entry name" value="RNA_pol_sigma_r3/r4-like"/>
</dbReference>
<dbReference type="SUPFAM" id="SSF88946">
    <property type="entry name" value="Sigma2 domain of RNA polymerase sigma factors"/>
    <property type="match status" value="1"/>
</dbReference>
<comment type="caution">
    <text evidence="2">The sequence shown here is derived from an EMBL/GenBank/DDBJ whole genome shotgun (WGS) entry which is preliminary data.</text>
</comment>
<gene>
    <name evidence="2" type="ORF">EOE66_06870</name>
</gene>
<dbReference type="Pfam" id="PF20239">
    <property type="entry name" value="DUF6596"/>
    <property type="match status" value="1"/>
</dbReference>
<dbReference type="SUPFAM" id="SSF88659">
    <property type="entry name" value="Sigma3 and sigma4 domains of RNA polymerase sigma factors"/>
    <property type="match status" value="1"/>
</dbReference>
<evidence type="ECO:0000259" key="1">
    <source>
        <dbReference type="Pfam" id="PF20239"/>
    </source>
</evidence>